<name>A0A9Q9C7P3_ENCHE</name>
<organism evidence="4 6">
    <name type="scientific">Encephalitozoon hellem</name>
    <name type="common">Microsporidian parasite</name>
    <dbReference type="NCBI Taxonomy" id="27973"/>
    <lineage>
        <taxon>Eukaryota</taxon>
        <taxon>Fungi</taxon>
        <taxon>Fungi incertae sedis</taxon>
        <taxon>Microsporidia</taxon>
        <taxon>Unikaryonidae</taxon>
        <taxon>Encephalitozoon</taxon>
    </lineage>
</organism>
<evidence type="ECO:0000313" key="5">
    <source>
        <dbReference type="EMBL" id="WEL38392.1"/>
    </source>
</evidence>
<dbReference type="PANTHER" id="PTHR46194">
    <property type="entry name" value="PEPTIDYL-TRNA HYDROLASE PTRHD1-RELATED"/>
    <property type="match status" value="1"/>
</dbReference>
<dbReference type="InterPro" id="IPR042237">
    <property type="entry name" value="PTRHD1"/>
</dbReference>
<reference evidence="4" key="1">
    <citation type="submission" date="2021-05" db="EMBL/GenBank/DDBJ databases">
        <title>Encephalitozoon hellem ATCC 50604 Complete Genome.</title>
        <authorList>
            <person name="Mascarenhas dos Santos A.C."/>
            <person name="Julian A.T."/>
            <person name="Pombert J.-F."/>
        </authorList>
    </citation>
    <scope>NUCLEOTIDE SEQUENCE</scope>
    <source>
        <strain evidence="4">ATCC 50604</strain>
    </source>
</reference>
<dbReference type="Proteomes" id="UP001217963">
    <property type="component" value="Chromosome IV"/>
</dbReference>
<proteinExistence type="predicted"/>
<keyword evidence="2 4" id="KW-0378">Hydrolase</keyword>
<evidence type="ECO:0000313" key="6">
    <source>
        <dbReference type="Proteomes" id="UP001059546"/>
    </source>
</evidence>
<gene>
    <name evidence="4" type="ORF">GPU96_04g06660</name>
    <name evidence="5" type="ORF">PFJ87_04g00640</name>
</gene>
<evidence type="ECO:0000256" key="2">
    <source>
        <dbReference type="ARBA" id="ARBA00022801"/>
    </source>
</evidence>
<dbReference type="AlphaFoldDB" id="A0A9Q9C7P3"/>
<dbReference type="Pfam" id="PF01981">
    <property type="entry name" value="PTH2"/>
    <property type="match status" value="1"/>
</dbReference>
<evidence type="ECO:0000313" key="4">
    <source>
        <dbReference type="EMBL" id="UTX42935.1"/>
    </source>
</evidence>
<dbReference type="EC" id="3.1.1.29" evidence="1"/>
<dbReference type="EMBL" id="CP119065">
    <property type="protein sequence ID" value="WEL38392.1"/>
    <property type="molecule type" value="Genomic_DNA"/>
</dbReference>
<dbReference type="OrthoDB" id="201213at2759"/>
<comment type="catalytic activity">
    <reaction evidence="3">
        <text>an N-acyl-L-alpha-aminoacyl-tRNA + H2O = an N-acyl-L-amino acid + a tRNA + H(+)</text>
        <dbReference type="Rhea" id="RHEA:54448"/>
        <dbReference type="Rhea" id="RHEA-COMP:10123"/>
        <dbReference type="Rhea" id="RHEA-COMP:13883"/>
        <dbReference type="ChEBI" id="CHEBI:15377"/>
        <dbReference type="ChEBI" id="CHEBI:15378"/>
        <dbReference type="ChEBI" id="CHEBI:59874"/>
        <dbReference type="ChEBI" id="CHEBI:78442"/>
        <dbReference type="ChEBI" id="CHEBI:138191"/>
        <dbReference type="EC" id="3.1.1.29"/>
    </reaction>
</comment>
<evidence type="ECO:0000256" key="1">
    <source>
        <dbReference type="ARBA" id="ARBA00013260"/>
    </source>
</evidence>
<evidence type="ECO:0000313" key="7">
    <source>
        <dbReference type="Proteomes" id="UP001217963"/>
    </source>
</evidence>
<dbReference type="EMBL" id="CP075150">
    <property type="protein sequence ID" value="UTX42935.1"/>
    <property type="molecule type" value="Genomic_DNA"/>
</dbReference>
<dbReference type="Gene3D" id="3.40.1490.10">
    <property type="entry name" value="Bit1"/>
    <property type="match status" value="1"/>
</dbReference>
<protein>
    <recommendedName>
        <fullName evidence="1">peptidyl-tRNA hydrolase</fullName>
        <ecNumber evidence="1">3.1.1.29</ecNumber>
    </recommendedName>
</protein>
<evidence type="ECO:0000256" key="3">
    <source>
        <dbReference type="ARBA" id="ARBA00048707"/>
    </source>
</evidence>
<dbReference type="InterPro" id="IPR002833">
    <property type="entry name" value="PTH2"/>
</dbReference>
<dbReference type="PANTHER" id="PTHR46194:SF1">
    <property type="entry name" value="PEPTIDYL-TRNA HYDROLASE PTRHD1-RELATED"/>
    <property type="match status" value="1"/>
</dbReference>
<reference evidence="5 7" key="2">
    <citation type="submission" date="2023-02" db="EMBL/GenBank/DDBJ databases">
        <title>Encephalitozoon hellem ATCC 50451 complete genome.</title>
        <authorList>
            <person name="Mascarenhas dos Santos A.C."/>
            <person name="Julian A.T."/>
            <person name="Pombert J.-F."/>
        </authorList>
    </citation>
    <scope>NUCLEOTIDE SEQUENCE [LARGE SCALE GENOMIC DNA]</scope>
    <source>
        <strain evidence="5 7">ATCC 50451</strain>
    </source>
</reference>
<dbReference type="SUPFAM" id="SSF102462">
    <property type="entry name" value="Peptidyl-tRNA hydrolase II"/>
    <property type="match status" value="1"/>
</dbReference>
<dbReference type="Proteomes" id="UP001059546">
    <property type="component" value="Chromosome IV"/>
</dbReference>
<keyword evidence="7" id="KW-1185">Reference proteome</keyword>
<sequence length="114" mass="13193">MAIVQYILLRGDLNFSRGALIAQACHSSVYSIERYRDHPDTVEYLKSAGHMTKIILKIKEEDVEEIVGHLVSKNIDHTVWVEEPENIATCISLRPYRKSQVADTAEYLRRFKLF</sequence>
<accession>A0A9Q9C7P3</accession>
<dbReference type="GO" id="GO:0004045">
    <property type="term" value="F:peptidyl-tRNA hydrolase activity"/>
    <property type="evidence" value="ECO:0007669"/>
    <property type="project" value="UniProtKB-EC"/>
</dbReference>
<dbReference type="InterPro" id="IPR023476">
    <property type="entry name" value="Pep_tRNA_hydro_II_dom_sf"/>
</dbReference>